<sequence>MVIANHPSRTAKGLGIWGRHAPKEYRARHAAAPRVAIGMEGAPGHQAARRKSGLDTAHGSRGLYRGYPMGGFDQMVATLGGGSDALLGQGLHWTITASSDSHGHWREGGADFWPGEYAKTWVFAAPTSPDLLKGLRTGRMSVATGGLFEQLGVTAAAADLAAAMGDTLGSRGRRDARHHPFPPCAQRQCRRDGARS</sequence>
<evidence type="ECO:0000313" key="2">
    <source>
        <dbReference type="EMBL" id="UUL81620.1"/>
    </source>
</evidence>
<dbReference type="EMBL" id="CP101740">
    <property type="protein sequence ID" value="UUL81620.1"/>
    <property type="molecule type" value="Genomic_DNA"/>
</dbReference>
<evidence type="ECO:0000313" key="3">
    <source>
        <dbReference type="Proteomes" id="UP001058533"/>
    </source>
</evidence>
<dbReference type="Proteomes" id="UP001058533">
    <property type="component" value="Chromosome"/>
</dbReference>
<feature type="region of interest" description="Disordered" evidence="1">
    <location>
        <begin position="171"/>
        <end position="196"/>
    </location>
</feature>
<proteinExistence type="predicted"/>
<keyword evidence="3" id="KW-1185">Reference proteome</keyword>
<name>A0ABY5L3T3_9SPHN</name>
<evidence type="ECO:0000256" key="1">
    <source>
        <dbReference type="SAM" id="MobiDB-lite"/>
    </source>
</evidence>
<organism evidence="2 3">
    <name type="scientific">Sphingomonas qomolangmaensis</name>
    <dbReference type="NCBI Taxonomy" id="2918765"/>
    <lineage>
        <taxon>Bacteria</taxon>
        <taxon>Pseudomonadati</taxon>
        <taxon>Pseudomonadota</taxon>
        <taxon>Alphaproteobacteria</taxon>
        <taxon>Sphingomonadales</taxon>
        <taxon>Sphingomonadaceae</taxon>
        <taxon>Sphingomonas</taxon>
    </lineage>
</organism>
<gene>
    <name evidence="2" type="ORF">NMP03_10455</name>
</gene>
<accession>A0ABY5L3T3</accession>
<protein>
    <submittedName>
        <fullName evidence="2">Uncharacterized protein</fullName>
    </submittedName>
</protein>
<dbReference type="RefSeq" id="WP_256505311.1">
    <property type="nucleotide sequence ID" value="NZ_CP101740.1"/>
</dbReference>
<reference evidence="2" key="1">
    <citation type="submission" date="2022-07" db="EMBL/GenBank/DDBJ databases">
        <title>Sphingomonas sp. nov., a novel bacterium isolated from the north slope of the Mount Everest.</title>
        <authorList>
            <person name="Cui X."/>
            <person name="Liu Y."/>
        </authorList>
    </citation>
    <scope>NUCLEOTIDE SEQUENCE</scope>
    <source>
        <strain evidence="2">S5-59</strain>
    </source>
</reference>